<dbReference type="RefSeq" id="WP_371240350.1">
    <property type="nucleotide sequence ID" value="NZ_JAHWZY010000022.1"/>
</dbReference>
<keyword evidence="3" id="KW-1185">Reference proteome</keyword>
<keyword evidence="1" id="KW-0472">Membrane</keyword>
<proteinExistence type="predicted"/>
<comment type="caution">
    <text evidence="2">The sequence shown here is derived from an EMBL/GenBank/DDBJ whole genome shotgun (WGS) entry which is preliminary data.</text>
</comment>
<keyword evidence="1" id="KW-0812">Transmembrane</keyword>
<accession>A0ABV4J2M3</accession>
<reference evidence="2 3" key="1">
    <citation type="journal article" date="2021" name="Res Sq">
        <title>Streptomyces Pimoensis sp. nov., Isolated From the Taklimakan Desert in Xinjiang, China.</title>
        <authorList>
            <person name="Zhang P."/>
            <person name="Luo X."/>
            <person name="Luo X."/>
            <person name="Liu Z."/>
            <person name="Xia Z."/>
            <person name="Wan C."/>
            <person name="zhang L."/>
        </authorList>
    </citation>
    <scope>NUCLEOTIDE SEQUENCE [LARGE SCALE GENOMIC DNA]</scope>
    <source>
        <strain evidence="2 3">TRM75549</strain>
    </source>
</reference>
<dbReference type="Proteomes" id="UP001567537">
    <property type="component" value="Unassembled WGS sequence"/>
</dbReference>
<keyword evidence="1" id="KW-1133">Transmembrane helix</keyword>
<organism evidence="2 3">
    <name type="scientific">Streptomyces pimonensis</name>
    <dbReference type="NCBI Taxonomy" id="2860288"/>
    <lineage>
        <taxon>Bacteria</taxon>
        <taxon>Bacillati</taxon>
        <taxon>Actinomycetota</taxon>
        <taxon>Actinomycetes</taxon>
        <taxon>Kitasatosporales</taxon>
        <taxon>Streptomycetaceae</taxon>
        <taxon>Streptomyces</taxon>
    </lineage>
</organism>
<evidence type="ECO:0000256" key="1">
    <source>
        <dbReference type="SAM" id="Phobius"/>
    </source>
</evidence>
<gene>
    <name evidence="2" type="ORF">KYY02_21305</name>
</gene>
<name>A0ABV4J2M3_9ACTN</name>
<sequence>MINQSWCDDSDYQSTVEQFEKITQVVRKAIAAAPALMSIAAITVAVLCLTVDISAIHFMLVVRP</sequence>
<dbReference type="EMBL" id="JAHWZY010000022">
    <property type="protein sequence ID" value="MEZ3181129.1"/>
    <property type="molecule type" value="Genomic_DNA"/>
</dbReference>
<evidence type="ECO:0000313" key="3">
    <source>
        <dbReference type="Proteomes" id="UP001567537"/>
    </source>
</evidence>
<feature type="transmembrane region" description="Helical" evidence="1">
    <location>
        <begin position="35"/>
        <end position="62"/>
    </location>
</feature>
<evidence type="ECO:0000313" key="2">
    <source>
        <dbReference type="EMBL" id="MEZ3181129.1"/>
    </source>
</evidence>
<protein>
    <submittedName>
        <fullName evidence="2">Uncharacterized protein</fullName>
    </submittedName>
</protein>